<dbReference type="GeneID" id="109714544"/>
<organism evidence="1 2">
    <name type="scientific">Ananas comosus</name>
    <name type="common">Pineapple</name>
    <name type="synonym">Ananas ananas</name>
    <dbReference type="NCBI Taxonomy" id="4615"/>
    <lineage>
        <taxon>Eukaryota</taxon>
        <taxon>Viridiplantae</taxon>
        <taxon>Streptophyta</taxon>
        <taxon>Embryophyta</taxon>
        <taxon>Tracheophyta</taxon>
        <taxon>Spermatophyta</taxon>
        <taxon>Magnoliopsida</taxon>
        <taxon>Liliopsida</taxon>
        <taxon>Poales</taxon>
        <taxon>Bromeliaceae</taxon>
        <taxon>Bromelioideae</taxon>
        <taxon>Ananas</taxon>
    </lineage>
</organism>
<protein>
    <submittedName>
        <fullName evidence="1 4">F-box protein PP2-A13</fullName>
    </submittedName>
</protein>
<dbReference type="Pfam" id="PF14299">
    <property type="entry name" value="PP2"/>
    <property type="match status" value="1"/>
</dbReference>
<reference evidence="4" key="2">
    <citation type="submission" date="2025-04" db="UniProtKB">
        <authorList>
            <consortium name="RefSeq"/>
        </authorList>
    </citation>
    <scope>IDENTIFICATION</scope>
    <source>
        <tissue evidence="4">Leaf</tissue>
    </source>
</reference>
<dbReference type="Proteomes" id="UP000515123">
    <property type="component" value="Linkage group 8"/>
</dbReference>
<proteinExistence type="predicted"/>
<evidence type="ECO:0000313" key="4">
    <source>
        <dbReference type="RefSeq" id="XP_020094806.1"/>
    </source>
</evidence>
<evidence type="ECO:0000313" key="2">
    <source>
        <dbReference type="Proteomes" id="UP000092600"/>
    </source>
</evidence>
<dbReference type="RefSeq" id="XP_020094806.1">
    <property type="nucleotide sequence ID" value="XM_020239217.1"/>
</dbReference>
<keyword evidence="3" id="KW-1185">Reference proteome</keyword>
<evidence type="ECO:0000313" key="3">
    <source>
        <dbReference type="Proteomes" id="UP000515123"/>
    </source>
</evidence>
<reference evidence="1 2" key="1">
    <citation type="journal article" date="2016" name="DNA Res.">
        <title>The draft genome of MD-2 pineapple using hybrid error correction of long reads.</title>
        <authorList>
            <person name="Redwan R.M."/>
            <person name="Saidin A."/>
            <person name="Kumar S.V."/>
        </authorList>
    </citation>
    <scope>NUCLEOTIDE SEQUENCE [LARGE SCALE GENOMIC DNA]</scope>
    <source>
        <strain evidence="2">cv. MD2</strain>
        <tissue evidence="1">Leaf</tissue>
    </source>
</reference>
<dbReference type="Gramene" id="Aco013886.1.mrna1">
    <property type="protein sequence ID" value="Aco013886.1.mrna1"/>
    <property type="gene ID" value="Aco013886.1.path1"/>
</dbReference>
<name>A0A199VPF4_ANACO</name>
<gene>
    <name evidence="4" type="primary">LOC109714544</name>
    <name evidence="1" type="ORF">ACMD2_07833</name>
</gene>
<dbReference type="InterPro" id="IPR025886">
    <property type="entry name" value="PP2-like"/>
</dbReference>
<dbReference type="OrthoDB" id="9970274at2759"/>
<evidence type="ECO:0000313" key="1">
    <source>
        <dbReference type="EMBL" id="OAY78898.1"/>
    </source>
</evidence>
<sequence length="292" mass="32462">MGAGVSSIMGPEGEVGAEGADTGLGDLPESCVAAVLLRLEPREICDAARLSRAFRGAAAADFVWEAKLPENHGYLMSFVSEGAERGKGFVCKKEIYARLCRPIRFDGGNKEFWMEKRRSGICMAISSKGLAITGVDDRRYWNHISTEESRFGSVAYLMQTWWFEAAGEVDFCFPAGKYSLYFRLHLGRAYRRLGRRLCNSEHVHGWEKKPVQFQLSTADGQHARTHCHLAEPGAWILYHVGDFIVPNSSVPTKLKFSMTQIDCTHTKGGLCVDSAVIYPKGFRQGKAYTACM</sequence>
<accession>A0A199VPF4</accession>
<dbReference type="AlphaFoldDB" id="A0A199VPF4"/>
<dbReference type="CDD" id="cd22162">
    <property type="entry name" value="F-box_AtSKIP3-like"/>
    <property type="match status" value="1"/>
</dbReference>
<dbReference type="PANTHER" id="PTHR31960">
    <property type="entry name" value="F-BOX PROTEIN PP2-A15"/>
    <property type="match status" value="1"/>
</dbReference>
<dbReference type="Proteomes" id="UP000092600">
    <property type="component" value="Unassembled WGS sequence"/>
</dbReference>
<dbReference type="EMBL" id="LSRQ01001188">
    <property type="protein sequence ID" value="OAY78898.1"/>
    <property type="molecule type" value="Genomic_DNA"/>
</dbReference>
<dbReference type="InterPro" id="IPR036047">
    <property type="entry name" value="F-box-like_dom_sf"/>
</dbReference>
<dbReference type="SUPFAM" id="SSF81383">
    <property type="entry name" value="F-box domain"/>
    <property type="match status" value="1"/>
</dbReference>
<dbReference type="PANTHER" id="PTHR31960:SF3">
    <property type="entry name" value="F-BOX PROTEIN PP2-A13"/>
    <property type="match status" value="1"/>
</dbReference>
<dbReference type="STRING" id="4615.A0A199VPF4"/>